<dbReference type="EMBL" id="SMKW01000011">
    <property type="protein sequence ID" value="TDD52717.1"/>
    <property type="molecule type" value="Genomic_DNA"/>
</dbReference>
<dbReference type="Pfam" id="PF07617">
    <property type="entry name" value="DUF1579"/>
    <property type="match status" value="1"/>
</dbReference>
<protein>
    <submittedName>
        <fullName evidence="2">DUF1579 domain-containing protein</fullName>
    </submittedName>
</protein>
<gene>
    <name evidence="2" type="ORF">E1288_10925</name>
</gene>
<evidence type="ECO:0000313" key="3">
    <source>
        <dbReference type="Proteomes" id="UP000294947"/>
    </source>
</evidence>
<dbReference type="Proteomes" id="UP000294947">
    <property type="component" value="Unassembled WGS sequence"/>
</dbReference>
<keyword evidence="3" id="KW-1185">Reference proteome</keyword>
<feature type="region of interest" description="Disordered" evidence="1">
    <location>
        <begin position="22"/>
        <end position="49"/>
    </location>
</feature>
<accession>A0A4V2YN39</accession>
<dbReference type="InterPro" id="IPR011473">
    <property type="entry name" value="DUF1579"/>
</dbReference>
<reference evidence="2 3" key="1">
    <citation type="submission" date="2019-03" db="EMBL/GenBank/DDBJ databases">
        <title>Draft genome sequences of novel Actinobacteria.</title>
        <authorList>
            <person name="Sahin N."/>
            <person name="Ay H."/>
            <person name="Saygin H."/>
        </authorList>
    </citation>
    <scope>NUCLEOTIDE SEQUENCE [LARGE SCALE GENOMIC DNA]</scope>
    <source>
        <strain evidence="2 3">7K502</strain>
    </source>
</reference>
<comment type="caution">
    <text evidence="2">The sequence shown here is derived from an EMBL/GenBank/DDBJ whole genome shotgun (WGS) entry which is preliminary data.</text>
</comment>
<dbReference type="OrthoDB" id="8481162at2"/>
<dbReference type="AlphaFoldDB" id="A0A4V2YN39"/>
<name>A0A4V2YN39_9PSEU</name>
<evidence type="ECO:0000313" key="2">
    <source>
        <dbReference type="EMBL" id="TDD52717.1"/>
    </source>
</evidence>
<organism evidence="2 3">
    <name type="scientific">Saccharopolyspora elongata</name>
    <dbReference type="NCBI Taxonomy" id="2530387"/>
    <lineage>
        <taxon>Bacteria</taxon>
        <taxon>Bacillati</taxon>
        <taxon>Actinomycetota</taxon>
        <taxon>Actinomycetes</taxon>
        <taxon>Pseudonocardiales</taxon>
        <taxon>Pseudonocardiaceae</taxon>
        <taxon>Saccharopolyspora</taxon>
    </lineage>
</organism>
<sequence length="216" mass="23302">MCRSRRTRVPFRSTPCCRSRGKYHGPLAGRARSGRLPTGEIPPPKGADMAEQTTPRVVAVNRGAEHADGPGRTRGPQHDALGAWVGRWINEGHVINDDGTPGPAITTSDVYEWAPGGFFLLHTAYGRIGETGVGGTEIIGYDEASGAYTSHFFDSGGNVVVSSLVACGDTWTYRGETTRATVEFSADHRVQTVLHERTDDGTTYQPSMKVTLIKVD</sequence>
<proteinExistence type="predicted"/>
<evidence type="ECO:0000256" key="1">
    <source>
        <dbReference type="SAM" id="MobiDB-lite"/>
    </source>
</evidence>